<organism evidence="1 2">
    <name type="scientific">Phocoenobacter skyensis</name>
    <dbReference type="NCBI Taxonomy" id="97481"/>
    <lineage>
        <taxon>Bacteria</taxon>
        <taxon>Pseudomonadati</taxon>
        <taxon>Pseudomonadota</taxon>
        <taxon>Gammaproteobacteria</taxon>
        <taxon>Pasteurellales</taxon>
        <taxon>Pasteurellaceae</taxon>
        <taxon>Phocoenobacter</taxon>
    </lineage>
</organism>
<protein>
    <recommendedName>
        <fullName evidence="3">Bro-N domain-containing protein</fullName>
    </recommendedName>
</protein>
<name>A0ABT9JIV4_9PAST</name>
<evidence type="ECO:0000313" key="1">
    <source>
        <dbReference type="EMBL" id="MDP8084713.1"/>
    </source>
</evidence>
<dbReference type="Proteomes" id="UP001224812">
    <property type="component" value="Unassembled WGS sequence"/>
</dbReference>
<accession>A0ABT9JIV4</accession>
<proteinExistence type="predicted"/>
<evidence type="ECO:0008006" key="3">
    <source>
        <dbReference type="Google" id="ProtNLM"/>
    </source>
</evidence>
<dbReference type="GeneID" id="83544725"/>
<gene>
    <name evidence="1" type="ORF">QJT92_02030</name>
</gene>
<dbReference type="RefSeq" id="WP_090919515.1">
    <property type="nucleotide sequence ID" value="NZ_CP016180.1"/>
</dbReference>
<sequence length="115" mass="13584">MVIVWQIKVRIFSLRDCYLIGMLSHSKKAKEFKHWVVDLLDKETADQKIQIKNTPPIDETAIEIITRLYQHSLQAHEMRTKFLPGDKIDLTISGYYLYNMDMPLKQILTKAKDYI</sequence>
<dbReference type="EMBL" id="JASAVS010000002">
    <property type="protein sequence ID" value="MDP8084713.1"/>
    <property type="molecule type" value="Genomic_DNA"/>
</dbReference>
<reference evidence="1 2" key="1">
    <citation type="journal article" date="2023" name="Front. Microbiol.">
        <title>Phylogeography and host specificity of Pasteurellaceae pathogenic to sea-farmed fish in the north-east Atlantic.</title>
        <authorList>
            <person name="Gulla S."/>
            <person name="Colquhoun D.J."/>
            <person name="Olsen A.B."/>
            <person name="Spilsberg B."/>
            <person name="Lagesen K."/>
            <person name="Aakesson C.P."/>
            <person name="Strom S."/>
            <person name="Manji F."/>
            <person name="Birkbeck T.H."/>
            <person name="Nilsen H.K."/>
        </authorList>
    </citation>
    <scope>NUCLEOTIDE SEQUENCE [LARGE SCALE GENOMIC DNA]</scope>
    <source>
        <strain evidence="1 2">VIO11850</strain>
    </source>
</reference>
<evidence type="ECO:0000313" key="2">
    <source>
        <dbReference type="Proteomes" id="UP001224812"/>
    </source>
</evidence>
<comment type="caution">
    <text evidence="1">The sequence shown here is derived from an EMBL/GenBank/DDBJ whole genome shotgun (WGS) entry which is preliminary data.</text>
</comment>
<keyword evidence="2" id="KW-1185">Reference proteome</keyword>